<dbReference type="InterPro" id="IPR036322">
    <property type="entry name" value="WD40_repeat_dom_sf"/>
</dbReference>
<comment type="caution">
    <text evidence="8">The sequence shown here is derived from an EMBL/GenBank/DDBJ whole genome shotgun (WGS) entry which is preliminary data.</text>
</comment>
<evidence type="ECO:0000313" key="8">
    <source>
        <dbReference type="EMBL" id="KAJ4429561.1"/>
    </source>
</evidence>
<evidence type="ECO:0000256" key="5">
    <source>
        <dbReference type="ARBA" id="ARBA00022737"/>
    </source>
</evidence>
<accession>A0ABQ8S6V5</accession>
<gene>
    <name evidence="8" type="ORF">ANN_21730</name>
</gene>
<evidence type="ECO:0000256" key="6">
    <source>
        <dbReference type="PROSITE-ProRule" id="PRU00221"/>
    </source>
</evidence>
<dbReference type="Pfam" id="PF00400">
    <property type="entry name" value="WD40"/>
    <property type="match status" value="2"/>
</dbReference>
<sequence>DYDKDNKDHGKDDDKDHIEHQDKDHNQEHYVDCDKDHNNDHYKDHDKDNRDHNKDHEKKFYFKNDKHHDRDYDIDDICHFVCYSGWLFYRHAKESPLPLRSKSLRLQHLTPNGDPLPEKPEVISTAKSAVDRAVSRKPSGPIPMVPTSGNSCDEEILKKMMENFNAGCEKEKSSVNLSLDLELEKFRQELCNLTLREEGVLKVVPGHIYSMAVHPSESKLLLAVGNQGGNLGLWDVLSENASTSIQLLQPHSLSVNCTSFDHYSAVKIYSTSHDGTVRCGDLNKLVFDEVYAADGEVYRNRNLTTWHCQVDHSSLLIAHGNGEVALVDCRDPNEVQDWYSCHSQTVKTVQLHPLQDHYFITSSAICEAKIWDRRYINRKSPDAVCVFPHPKGVNSAFFSPAGRYMLTTCRDNRLRVYDVTHMRTRPNVVANIRQKTNIRQRLTTFKATWHPRREDVFIVGSLEQAQPKGILLYGNHGERLHKLMDENLDSVCYTCLFHPTQNIVFGGNSAGRVHVFM</sequence>
<dbReference type="Proteomes" id="UP001148838">
    <property type="component" value="Unassembled WGS sequence"/>
</dbReference>
<dbReference type="PANTHER" id="PTHR14773:SF0">
    <property type="entry name" value="WD REPEAT-CONTAINING PROTEIN 76"/>
    <property type="match status" value="1"/>
</dbReference>
<evidence type="ECO:0000256" key="3">
    <source>
        <dbReference type="ARBA" id="ARBA00021234"/>
    </source>
</evidence>
<evidence type="ECO:0000256" key="4">
    <source>
        <dbReference type="ARBA" id="ARBA00022574"/>
    </source>
</evidence>
<proteinExistence type="inferred from homology"/>
<dbReference type="SMART" id="SM00320">
    <property type="entry name" value="WD40"/>
    <property type="match status" value="5"/>
</dbReference>
<reference evidence="8 9" key="1">
    <citation type="journal article" date="2022" name="Allergy">
        <title>Genome assembly and annotation of Periplaneta americana reveal a comprehensive cockroach allergen profile.</title>
        <authorList>
            <person name="Wang L."/>
            <person name="Xiong Q."/>
            <person name="Saelim N."/>
            <person name="Wang L."/>
            <person name="Nong W."/>
            <person name="Wan A.T."/>
            <person name="Shi M."/>
            <person name="Liu X."/>
            <person name="Cao Q."/>
            <person name="Hui J.H.L."/>
            <person name="Sookrung N."/>
            <person name="Leung T.F."/>
            <person name="Tungtrongchitr A."/>
            <person name="Tsui S.K.W."/>
        </authorList>
    </citation>
    <scope>NUCLEOTIDE SEQUENCE [LARGE SCALE GENOMIC DNA]</scope>
    <source>
        <strain evidence="8">PWHHKU_190912</strain>
    </source>
</reference>
<evidence type="ECO:0000256" key="2">
    <source>
        <dbReference type="ARBA" id="ARBA00005434"/>
    </source>
</evidence>
<name>A0ABQ8S6V5_PERAM</name>
<organism evidence="8 9">
    <name type="scientific">Periplaneta americana</name>
    <name type="common">American cockroach</name>
    <name type="synonym">Blatta americana</name>
    <dbReference type="NCBI Taxonomy" id="6978"/>
    <lineage>
        <taxon>Eukaryota</taxon>
        <taxon>Metazoa</taxon>
        <taxon>Ecdysozoa</taxon>
        <taxon>Arthropoda</taxon>
        <taxon>Hexapoda</taxon>
        <taxon>Insecta</taxon>
        <taxon>Pterygota</taxon>
        <taxon>Neoptera</taxon>
        <taxon>Polyneoptera</taxon>
        <taxon>Dictyoptera</taxon>
        <taxon>Blattodea</taxon>
        <taxon>Blattoidea</taxon>
        <taxon>Blattidae</taxon>
        <taxon>Blattinae</taxon>
        <taxon>Periplaneta</taxon>
    </lineage>
</organism>
<dbReference type="InterPro" id="IPR050853">
    <property type="entry name" value="WD_repeat_DNA-damage-binding"/>
</dbReference>
<evidence type="ECO:0000256" key="7">
    <source>
        <dbReference type="SAM" id="MobiDB-lite"/>
    </source>
</evidence>
<feature type="region of interest" description="Disordered" evidence="7">
    <location>
        <begin position="1"/>
        <end position="53"/>
    </location>
</feature>
<feature type="non-terminal residue" evidence="8">
    <location>
        <position position="1"/>
    </location>
</feature>
<comment type="function">
    <text evidence="1">Specifically binds 5-hydroxymethylcytosine (5hmC), suggesting that it acts as a specific reader of 5hmC.</text>
</comment>
<dbReference type="InterPro" id="IPR001680">
    <property type="entry name" value="WD40_rpt"/>
</dbReference>
<dbReference type="InterPro" id="IPR015943">
    <property type="entry name" value="WD40/YVTN_repeat-like_dom_sf"/>
</dbReference>
<feature type="repeat" description="WD" evidence="6">
    <location>
        <begin position="386"/>
        <end position="419"/>
    </location>
</feature>
<keyword evidence="9" id="KW-1185">Reference proteome</keyword>
<evidence type="ECO:0000313" key="9">
    <source>
        <dbReference type="Proteomes" id="UP001148838"/>
    </source>
</evidence>
<keyword evidence="4 6" id="KW-0853">WD repeat</keyword>
<comment type="similarity">
    <text evidence="2">Belongs to the WD repeat DDB2/WDR76 family.</text>
</comment>
<evidence type="ECO:0000256" key="1">
    <source>
        <dbReference type="ARBA" id="ARBA00002530"/>
    </source>
</evidence>
<dbReference type="EMBL" id="JAJSOF020000033">
    <property type="protein sequence ID" value="KAJ4429561.1"/>
    <property type="molecule type" value="Genomic_DNA"/>
</dbReference>
<dbReference type="SUPFAM" id="SSF50978">
    <property type="entry name" value="WD40 repeat-like"/>
    <property type="match status" value="1"/>
</dbReference>
<protein>
    <recommendedName>
        <fullName evidence="3">WD repeat-containing protein 76</fullName>
    </recommendedName>
</protein>
<dbReference type="PANTHER" id="PTHR14773">
    <property type="entry name" value="WD REPEAT-CONTAINING PROTEIN 76"/>
    <property type="match status" value="1"/>
</dbReference>
<dbReference type="Gene3D" id="2.130.10.10">
    <property type="entry name" value="YVTN repeat-like/Quinoprotein amine dehydrogenase"/>
    <property type="match status" value="1"/>
</dbReference>
<dbReference type="PROSITE" id="PS50082">
    <property type="entry name" value="WD_REPEATS_2"/>
    <property type="match status" value="1"/>
</dbReference>
<keyword evidence="5" id="KW-0677">Repeat</keyword>